<reference evidence="4" key="1">
    <citation type="journal article" date="2013" name="Genome Announc.">
        <title>Draft genome sequence of the grapevine dieback fungus Eutypa lata UCR-EL1.</title>
        <authorList>
            <person name="Blanco-Ulate B."/>
            <person name="Rolshausen P.E."/>
            <person name="Cantu D."/>
        </authorList>
    </citation>
    <scope>NUCLEOTIDE SEQUENCE [LARGE SCALE GENOMIC DNA]</scope>
    <source>
        <strain evidence="4">UCR-EL1</strain>
    </source>
</reference>
<feature type="domain" description="Heterokaryon incompatibility" evidence="2">
    <location>
        <begin position="57"/>
        <end position="240"/>
    </location>
</feature>
<dbReference type="InterPro" id="IPR010730">
    <property type="entry name" value="HET"/>
</dbReference>
<feature type="region of interest" description="Disordered" evidence="1">
    <location>
        <begin position="431"/>
        <end position="450"/>
    </location>
</feature>
<evidence type="ECO:0000256" key="1">
    <source>
        <dbReference type="SAM" id="MobiDB-lite"/>
    </source>
</evidence>
<proteinExistence type="predicted"/>
<dbReference type="EMBL" id="KB707428">
    <property type="protein sequence ID" value="EMR62460.1"/>
    <property type="molecule type" value="Genomic_DNA"/>
</dbReference>
<name>M7T715_EUTLA</name>
<accession>M7T715</accession>
<protein>
    <submittedName>
        <fullName evidence="3">Putative het domain-containing protein</fullName>
    </submittedName>
</protein>
<evidence type="ECO:0000313" key="3">
    <source>
        <dbReference type="EMBL" id="EMR62460.1"/>
    </source>
</evidence>
<evidence type="ECO:0000313" key="4">
    <source>
        <dbReference type="Proteomes" id="UP000012174"/>
    </source>
</evidence>
<dbReference type="HOGENOM" id="CLU_002639_5_2_1"/>
<dbReference type="PANTHER" id="PTHR33112:SF9">
    <property type="entry name" value="HETEROKARYON INCOMPATIBILITY DOMAIN-CONTAINING PROTEIN"/>
    <property type="match status" value="1"/>
</dbReference>
<dbReference type="OrthoDB" id="5362512at2759"/>
<keyword evidence="4" id="KW-1185">Reference proteome</keyword>
<organism evidence="3 4">
    <name type="scientific">Eutypa lata (strain UCR-EL1)</name>
    <name type="common">Grapevine dieback disease fungus</name>
    <name type="synonym">Eutypa armeniacae</name>
    <dbReference type="NCBI Taxonomy" id="1287681"/>
    <lineage>
        <taxon>Eukaryota</taxon>
        <taxon>Fungi</taxon>
        <taxon>Dikarya</taxon>
        <taxon>Ascomycota</taxon>
        <taxon>Pezizomycotina</taxon>
        <taxon>Sordariomycetes</taxon>
        <taxon>Xylariomycetidae</taxon>
        <taxon>Xylariales</taxon>
        <taxon>Diatrypaceae</taxon>
        <taxon>Eutypa</taxon>
    </lineage>
</organism>
<dbReference type="STRING" id="1287681.M7T715"/>
<dbReference type="eggNOG" id="ENOG502SQCA">
    <property type="taxonomic scope" value="Eukaryota"/>
</dbReference>
<sequence>MPQIEAWFQKCSTTHAKCRDFPNLVAPDGQLPSRILDLRGDKIKLECSVRDIPNFRYTTLSHMWGPDPSTYLQLKQENLEAFKSEIPSSQLPAKYLDAVEVTRALGFHYLWIDSLCIIQDSPEDWKREALKMAAVYGRTACNISYTHPSLEAVTKPHLRDPRVHLPCMLKPEILELGGVDSKHHRHVISTASRINPSLPPPPQSNAVVVQHVAGIMTKFWSPNSYKGLWPLLTRAWVFQERLLCPRNVYYGHDRLLWECCEEVHDEFYGPLEHSPRSKERFHAIFSGSEENGGWHKYFVGTLRGQWHLLVQDYRALDLTFEKDRIIAFAGIAKAVQTRTRFTYLAGIWKELAEFDLLWTTSQQQRRPEEQRRGRDEVGGQPARLPSWSWFSVPGNAPGQKGVQTVDFTVCNTMYARSSAAIYQARVISHSSRSRSSSSHPRLPESPDDSEDRLLYDFEDLSITLRTHRIDCTLRWNDAGNAIHLLPLGEYAATSRHWLEPNNAMKYAHDDAVVLRQPGSELPRDACMVLTLLEGWHVTATTERKFGLPRPLGSENDPGAGTHWQYAGLVVVPSGKRGCGLETWRRIGVFLFGDKEDGDVEFNTPFKLDDSEKLDVVLV</sequence>
<dbReference type="KEGG" id="ela:UCREL1_10624"/>
<evidence type="ECO:0000259" key="2">
    <source>
        <dbReference type="Pfam" id="PF06985"/>
    </source>
</evidence>
<gene>
    <name evidence="3" type="ORF">UCREL1_10624</name>
</gene>
<dbReference type="AlphaFoldDB" id="M7T715"/>
<dbReference type="PANTHER" id="PTHR33112">
    <property type="entry name" value="DOMAIN PROTEIN, PUTATIVE-RELATED"/>
    <property type="match status" value="1"/>
</dbReference>
<dbReference type="Pfam" id="PF06985">
    <property type="entry name" value="HET"/>
    <property type="match status" value="1"/>
</dbReference>
<dbReference type="OMA" id="RTHRIDC"/>
<feature type="compositionally biased region" description="Basic and acidic residues" evidence="1">
    <location>
        <begin position="365"/>
        <end position="377"/>
    </location>
</feature>
<feature type="region of interest" description="Disordered" evidence="1">
    <location>
        <begin position="362"/>
        <end position="388"/>
    </location>
</feature>
<dbReference type="Proteomes" id="UP000012174">
    <property type="component" value="Unassembled WGS sequence"/>
</dbReference>